<name>A0A6J7WLY1_9CAUD</name>
<sequence length="132" mass="15706">MKPLFFNLSLLENNTQCDPVQLVEKLNLHFIRKTIPKNQYSRIKPIQNLKGNSFLINPALLFQDKITDTVYKAQYIRLAGRRDYAIYKYYGHKYLDLSYYSDINLDTIKNNPLIKITENKIYFKYEEIENGT</sequence>
<evidence type="ECO:0000313" key="1">
    <source>
        <dbReference type="EMBL" id="CAB5218757.1"/>
    </source>
</evidence>
<dbReference type="EMBL" id="LR798261">
    <property type="protein sequence ID" value="CAB5218757.1"/>
    <property type="molecule type" value="Genomic_DNA"/>
</dbReference>
<reference evidence="1" key="1">
    <citation type="submission" date="2020-05" db="EMBL/GenBank/DDBJ databases">
        <authorList>
            <person name="Chiriac C."/>
            <person name="Salcher M."/>
            <person name="Ghai R."/>
            <person name="Kavagutti S V."/>
        </authorList>
    </citation>
    <scope>NUCLEOTIDE SEQUENCE</scope>
</reference>
<gene>
    <name evidence="1" type="ORF">UFOVP218_124</name>
</gene>
<organism evidence="1">
    <name type="scientific">uncultured Caudovirales phage</name>
    <dbReference type="NCBI Taxonomy" id="2100421"/>
    <lineage>
        <taxon>Viruses</taxon>
        <taxon>Duplodnaviria</taxon>
        <taxon>Heunggongvirae</taxon>
        <taxon>Uroviricota</taxon>
        <taxon>Caudoviricetes</taxon>
        <taxon>Peduoviridae</taxon>
        <taxon>Maltschvirus</taxon>
        <taxon>Maltschvirus maltsch</taxon>
    </lineage>
</organism>
<protein>
    <submittedName>
        <fullName evidence="1">Uncharacterized protein</fullName>
    </submittedName>
</protein>
<accession>A0A6J7WLY1</accession>
<proteinExistence type="predicted"/>